<reference evidence="12" key="1">
    <citation type="submission" date="2019-03" db="EMBL/GenBank/DDBJ databases">
        <authorList>
            <person name="Li J."/>
        </authorList>
    </citation>
    <scope>NUCLEOTIDE SEQUENCE [LARGE SCALE GENOMIC DNA]</scope>
    <source>
        <strain evidence="12">2251</strain>
    </source>
</reference>
<dbReference type="PROSITE" id="PS51733">
    <property type="entry name" value="BPL_LPL_CATALYTIC"/>
    <property type="match status" value="1"/>
</dbReference>
<comment type="function">
    <text evidence="4 5 6">Catalyzes the transfer of endogenously produced octanoic acid from octanoyl-acyl-carrier-protein onto the lipoyl domains of lipoate-dependent enzymes. Lipoyl-ACP can also act as a substrate although octanoyl-ACP is likely to be the physiological substrate.</text>
</comment>
<dbReference type="InterPro" id="IPR000544">
    <property type="entry name" value="Octanoyltransferase"/>
</dbReference>
<sequence length="214" mass="23122">MVEWIISKGLTGHDEAVAVMEARVAAILAGTANEAVWLVEHPPIYTAGTSAKGSDLLEARFPVHATGRGGQYTYHGPGQRIAYVMLDLNRRGRDVRAFVAQLEAWVIDTLAEFGVSGQVRAGRVGVWVPRPDKPPLPDGSQHEDKIAAIGVKLRRWVSFHGLSINVDPDLRHYDGIVPCGISGHGVTSLVDLGLPVGMADLDVALRQAFSRNFT</sequence>
<dbReference type="Proteomes" id="UP000296374">
    <property type="component" value="Chromosome"/>
</dbReference>
<comment type="pathway">
    <text evidence="1 5 6">Protein modification; protein lipoylation via endogenous pathway; protein N(6)-(lipoyl)lysine from octanoyl-[acyl-carrier-protein]: step 1/2.</text>
</comment>
<dbReference type="SUPFAM" id="SSF55681">
    <property type="entry name" value="Class II aaRS and biotin synthetases"/>
    <property type="match status" value="1"/>
</dbReference>
<dbReference type="EMBL" id="CP038439">
    <property type="protein sequence ID" value="QBX35371.1"/>
    <property type="molecule type" value="Genomic_DNA"/>
</dbReference>
<proteinExistence type="inferred from homology"/>
<dbReference type="Pfam" id="PF21948">
    <property type="entry name" value="LplA-B_cat"/>
    <property type="match status" value="1"/>
</dbReference>
<feature type="binding site" evidence="5 8">
    <location>
        <begin position="68"/>
        <end position="75"/>
    </location>
    <ligand>
        <name>substrate</name>
    </ligand>
</feature>
<dbReference type="NCBIfam" id="TIGR00214">
    <property type="entry name" value="lipB"/>
    <property type="match status" value="1"/>
</dbReference>
<feature type="active site" description="Acyl-thioester intermediate" evidence="5 7">
    <location>
        <position position="179"/>
    </location>
</feature>
<dbReference type="PANTHER" id="PTHR10993">
    <property type="entry name" value="OCTANOYLTRANSFERASE"/>
    <property type="match status" value="1"/>
</dbReference>
<feature type="binding site" evidence="5 8">
    <location>
        <begin position="161"/>
        <end position="163"/>
    </location>
    <ligand>
        <name>substrate</name>
    </ligand>
</feature>
<feature type="site" description="Lowers pKa of active site Cys" evidence="5 9">
    <location>
        <position position="145"/>
    </location>
</feature>
<dbReference type="GO" id="GO:0005737">
    <property type="term" value="C:cytoplasm"/>
    <property type="evidence" value="ECO:0007669"/>
    <property type="project" value="UniProtKB-SubCell"/>
</dbReference>
<comment type="catalytic activity">
    <reaction evidence="5 6">
        <text>octanoyl-[ACP] + L-lysyl-[protein] = N(6)-octanoyl-L-lysyl-[protein] + holo-[ACP] + H(+)</text>
        <dbReference type="Rhea" id="RHEA:17665"/>
        <dbReference type="Rhea" id="RHEA-COMP:9636"/>
        <dbReference type="Rhea" id="RHEA-COMP:9685"/>
        <dbReference type="Rhea" id="RHEA-COMP:9752"/>
        <dbReference type="Rhea" id="RHEA-COMP:9928"/>
        <dbReference type="ChEBI" id="CHEBI:15378"/>
        <dbReference type="ChEBI" id="CHEBI:29969"/>
        <dbReference type="ChEBI" id="CHEBI:64479"/>
        <dbReference type="ChEBI" id="CHEBI:78463"/>
        <dbReference type="ChEBI" id="CHEBI:78809"/>
        <dbReference type="EC" id="2.3.1.181"/>
    </reaction>
</comment>
<dbReference type="KEGG" id="plia:E4191_12195"/>
<feature type="domain" description="BPL/LPL catalytic" evidence="10">
    <location>
        <begin position="30"/>
        <end position="214"/>
    </location>
</feature>
<dbReference type="HAMAP" id="MF_00013">
    <property type="entry name" value="LipB"/>
    <property type="match status" value="1"/>
</dbReference>
<comment type="miscellaneous">
    <text evidence="5">In the reaction, the free carboxyl group of octanoic acid is attached via an amide linkage to the epsilon-amino group of a specific lysine residue of lipoyl domains of lipoate-dependent enzymes.</text>
</comment>
<evidence type="ECO:0000259" key="10">
    <source>
        <dbReference type="PROSITE" id="PS51733"/>
    </source>
</evidence>
<name>A0A4P7HQ07_9RHOB</name>
<dbReference type="GO" id="GO:0009249">
    <property type="term" value="P:protein lipoylation"/>
    <property type="evidence" value="ECO:0007669"/>
    <property type="project" value="InterPro"/>
</dbReference>
<evidence type="ECO:0000256" key="3">
    <source>
        <dbReference type="ARBA" id="ARBA00023315"/>
    </source>
</evidence>
<dbReference type="UniPathway" id="UPA00538">
    <property type="reaction ID" value="UER00592"/>
</dbReference>
<feature type="binding site" evidence="5 8">
    <location>
        <begin position="148"/>
        <end position="150"/>
    </location>
    <ligand>
        <name>substrate</name>
    </ligand>
</feature>
<dbReference type="NCBIfam" id="NF010921">
    <property type="entry name" value="PRK14341.1"/>
    <property type="match status" value="1"/>
</dbReference>
<dbReference type="NCBIfam" id="NF010925">
    <property type="entry name" value="PRK14345.1"/>
    <property type="match status" value="1"/>
</dbReference>
<evidence type="ECO:0000256" key="2">
    <source>
        <dbReference type="ARBA" id="ARBA00022679"/>
    </source>
</evidence>
<keyword evidence="2 5" id="KW-0808">Transferase</keyword>
<protein>
    <recommendedName>
        <fullName evidence="5 6">Octanoyltransferase</fullName>
        <ecNumber evidence="5 6">2.3.1.181</ecNumber>
    </recommendedName>
    <alternativeName>
        <fullName evidence="5">Lipoate-protein ligase B</fullName>
    </alternativeName>
    <alternativeName>
        <fullName evidence="5">Lipoyl/octanoyl transferase</fullName>
    </alternativeName>
    <alternativeName>
        <fullName evidence="5">Octanoyl-[acyl-carrier-protein]-protein N-octanoyltransferase</fullName>
    </alternativeName>
</protein>
<dbReference type="GO" id="GO:0033819">
    <property type="term" value="F:lipoyl(octanoyl) transferase activity"/>
    <property type="evidence" value="ECO:0007669"/>
    <property type="project" value="UniProtKB-EC"/>
</dbReference>
<evidence type="ECO:0000256" key="7">
    <source>
        <dbReference type="PIRSR" id="PIRSR016262-1"/>
    </source>
</evidence>
<comment type="similarity">
    <text evidence="5 6">Belongs to the LipB family.</text>
</comment>
<dbReference type="RefSeq" id="WP_135313651.1">
    <property type="nucleotide sequence ID" value="NZ_CP038439.1"/>
</dbReference>
<comment type="subcellular location">
    <subcellularLocation>
        <location evidence="5">Cytoplasm</location>
    </subcellularLocation>
</comment>
<gene>
    <name evidence="5 11" type="primary">lipB</name>
    <name evidence="11" type="ORF">E4191_12195</name>
</gene>
<dbReference type="PROSITE" id="PS01313">
    <property type="entry name" value="LIPB"/>
    <property type="match status" value="1"/>
</dbReference>
<dbReference type="PIRSF" id="PIRSF016262">
    <property type="entry name" value="LPLase"/>
    <property type="match status" value="1"/>
</dbReference>
<dbReference type="EC" id="2.3.1.181" evidence="5 6"/>
<evidence type="ECO:0000313" key="12">
    <source>
        <dbReference type="Proteomes" id="UP000296374"/>
    </source>
</evidence>
<dbReference type="Gene3D" id="3.30.930.10">
    <property type="entry name" value="Bira Bifunctional Protein, Domain 2"/>
    <property type="match status" value="1"/>
</dbReference>
<accession>A0A4P7HQ07</accession>
<dbReference type="CDD" id="cd16444">
    <property type="entry name" value="LipB"/>
    <property type="match status" value="1"/>
</dbReference>
<keyword evidence="5" id="KW-0963">Cytoplasm</keyword>
<keyword evidence="3 5" id="KW-0012">Acyltransferase</keyword>
<evidence type="ECO:0000256" key="5">
    <source>
        <dbReference type="HAMAP-Rule" id="MF_00013"/>
    </source>
</evidence>
<dbReference type="InterPro" id="IPR020605">
    <property type="entry name" value="Octanoyltransferase_CS"/>
</dbReference>
<evidence type="ECO:0000256" key="4">
    <source>
        <dbReference type="ARBA" id="ARBA00024732"/>
    </source>
</evidence>
<dbReference type="InterPro" id="IPR045864">
    <property type="entry name" value="aa-tRNA-synth_II/BPL/LPL"/>
</dbReference>
<evidence type="ECO:0000313" key="11">
    <source>
        <dbReference type="EMBL" id="QBX35371.1"/>
    </source>
</evidence>
<evidence type="ECO:0000256" key="1">
    <source>
        <dbReference type="ARBA" id="ARBA00004821"/>
    </source>
</evidence>
<organism evidence="11 12">
    <name type="scientific">Paracoccus liaowanqingii</name>
    <dbReference type="NCBI Taxonomy" id="2560053"/>
    <lineage>
        <taxon>Bacteria</taxon>
        <taxon>Pseudomonadati</taxon>
        <taxon>Pseudomonadota</taxon>
        <taxon>Alphaproteobacteria</taxon>
        <taxon>Rhodobacterales</taxon>
        <taxon>Paracoccaceae</taxon>
        <taxon>Paracoccus</taxon>
    </lineage>
</organism>
<dbReference type="AlphaFoldDB" id="A0A4P7HQ07"/>
<evidence type="ECO:0000256" key="8">
    <source>
        <dbReference type="PIRSR" id="PIRSR016262-2"/>
    </source>
</evidence>
<evidence type="ECO:0000256" key="6">
    <source>
        <dbReference type="PIRNR" id="PIRNR016262"/>
    </source>
</evidence>
<dbReference type="PANTHER" id="PTHR10993:SF7">
    <property type="entry name" value="LIPOYLTRANSFERASE 2, MITOCHONDRIAL-RELATED"/>
    <property type="match status" value="1"/>
</dbReference>
<dbReference type="InterPro" id="IPR004143">
    <property type="entry name" value="BPL_LPL_catalytic"/>
</dbReference>
<evidence type="ECO:0000256" key="9">
    <source>
        <dbReference type="PIRSR" id="PIRSR016262-3"/>
    </source>
</evidence>